<dbReference type="AlphaFoldDB" id="F0ZSX2"/>
<keyword evidence="8" id="KW-0862">Zinc</keyword>
<evidence type="ECO:0000256" key="7">
    <source>
        <dbReference type="ARBA" id="ARBA00022786"/>
    </source>
</evidence>
<dbReference type="Pfam" id="PF04564">
    <property type="entry name" value="U-box"/>
    <property type="match status" value="1"/>
</dbReference>
<gene>
    <name evidence="12" type="ORF">DICPUDRAFT_88977</name>
</gene>
<dbReference type="Pfam" id="PF00583">
    <property type="entry name" value="Acetyltransf_1"/>
    <property type="match status" value="1"/>
</dbReference>
<feature type="region of interest" description="Disordered" evidence="10">
    <location>
        <begin position="68"/>
        <end position="91"/>
    </location>
</feature>
<dbReference type="PANTHER" id="PTHR21330:SF1">
    <property type="entry name" value="E3 SUMO-PROTEIN LIGASE NSE2"/>
    <property type="match status" value="1"/>
</dbReference>
<keyword evidence="6" id="KW-0863">Zinc-finger</keyword>
<reference evidence="13" key="1">
    <citation type="journal article" date="2011" name="Genome Biol.">
        <title>Comparative genomics of the social amoebae Dictyostelium discoideum and Dictyostelium purpureum.</title>
        <authorList>
            <consortium name="US DOE Joint Genome Institute (JGI-PGF)"/>
            <person name="Sucgang R."/>
            <person name="Kuo A."/>
            <person name="Tian X."/>
            <person name="Salerno W."/>
            <person name="Parikh A."/>
            <person name="Feasley C.L."/>
            <person name="Dalin E."/>
            <person name="Tu H."/>
            <person name="Huang E."/>
            <person name="Barry K."/>
            <person name="Lindquist E."/>
            <person name="Shapiro H."/>
            <person name="Bruce D."/>
            <person name="Schmutz J."/>
            <person name="Salamov A."/>
            <person name="Fey P."/>
            <person name="Gaudet P."/>
            <person name="Anjard C."/>
            <person name="Babu M.M."/>
            <person name="Basu S."/>
            <person name="Bushmanova Y."/>
            <person name="van der Wel H."/>
            <person name="Katoh-Kurasawa M."/>
            <person name="Dinh C."/>
            <person name="Coutinho P.M."/>
            <person name="Saito T."/>
            <person name="Elias M."/>
            <person name="Schaap P."/>
            <person name="Kay R.R."/>
            <person name="Henrissat B."/>
            <person name="Eichinger L."/>
            <person name="Rivero F."/>
            <person name="Putnam N.H."/>
            <person name="West C.M."/>
            <person name="Loomis W.F."/>
            <person name="Chisholm R.L."/>
            <person name="Shaulsky G."/>
            <person name="Strassmann J.E."/>
            <person name="Queller D.C."/>
            <person name="Kuspa A."/>
            <person name="Grigoriev I.V."/>
        </authorList>
    </citation>
    <scope>NUCLEOTIDE SEQUENCE [LARGE SCALE GENOMIC DNA]</scope>
    <source>
        <strain evidence="13">QSDP1</strain>
    </source>
</reference>
<evidence type="ECO:0000313" key="12">
    <source>
        <dbReference type="EMBL" id="EGC32952.1"/>
    </source>
</evidence>
<comment type="subcellular location">
    <subcellularLocation>
        <location evidence="1">Nucleus</location>
    </subcellularLocation>
</comment>
<feature type="compositionally biased region" description="Polar residues" evidence="10">
    <location>
        <begin position="79"/>
        <end position="91"/>
    </location>
</feature>
<keyword evidence="9" id="KW-0539">Nucleus</keyword>
<dbReference type="CDD" id="cd16651">
    <property type="entry name" value="SPL-RING_NSE2"/>
    <property type="match status" value="1"/>
</dbReference>
<dbReference type="Proteomes" id="UP000001064">
    <property type="component" value="Unassembled WGS sequence"/>
</dbReference>
<dbReference type="InterPro" id="IPR013083">
    <property type="entry name" value="Znf_RING/FYVE/PHD"/>
</dbReference>
<dbReference type="eggNOG" id="ENOG502RSS9">
    <property type="taxonomic scope" value="Eukaryota"/>
</dbReference>
<organism evidence="12 13">
    <name type="scientific">Dictyostelium purpureum</name>
    <name type="common">Slime mold</name>
    <dbReference type="NCBI Taxonomy" id="5786"/>
    <lineage>
        <taxon>Eukaryota</taxon>
        <taxon>Amoebozoa</taxon>
        <taxon>Evosea</taxon>
        <taxon>Eumycetozoa</taxon>
        <taxon>Dictyostelia</taxon>
        <taxon>Dictyosteliales</taxon>
        <taxon>Dictyosteliaceae</taxon>
        <taxon>Dictyostelium</taxon>
    </lineage>
</organism>
<dbReference type="OrthoDB" id="18505at2759"/>
<keyword evidence="7" id="KW-0833">Ubl conjugation pathway</keyword>
<dbReference type="InterPro" id="IPR026846">
    <property type="entry name" value="Nse2(Mms21)"/>
</dbReference>
<evidence type="ECO:0000256" key="10">
    <source>
        <dbReference type="SAM" id="MobiDB-lite"/>
    </source>
</evidence>
<feature type="domain" description="U-box" evidence="11">
    <location>
        <begin position="1"/>
        <end position="74"/>
    </location>
</feature>
<dbReference type="Gene3D" id="3.30.40.10">
    <property type="entry name" value="Zinc/RING finger domain, C3HC4 (zinc finger)"/>
    <property type="match status" value="1"/>
</dbReference>
<keyword evidence="4" id="KW-0808">Transferase</keyword>
<evidence type="ECO:0000256" key="1">
    <source>
        <dbReference type="ARBA" id="ARBA00004123"/>
    </source>
</evidence>
<dbReference type="PANTHER" id="PTHR21330">
    <property type="entry name" value="E3 SUMO-PROTEIN LIGASE NSE2"/>
    <property type="match status" value="1"/>
</dbReference>
<keyword evidence="13" id="KW-1185">Reference proteome</keyword>
<dbReference type="SUPFAM" id="SSF55729">
    <property type="entry name" value="Acyl-CoA N-acyltransferases (Nat)"/>
    <property type="match status" value="1"/>
</dbReference>
<evidence type="ECO:0000256" key="9">
    <source>
        <dbReference type="ARBA" id="ARBA00023242"/>
    </source>
</evidence>
<dbReference type="GO" id="GO:0008270">
    <property type="term" value="F:zinc ion binding"/>
    <property type="evidence" value="ECO:0007669"/>
    <property type="project" value="UniProtKB-KW"/>
</dbReference>
<accession>F0ZSX2</accession>
<dbReference type="PROSITE" id="PS51698">
    <property type="entry name" value="U_BOX"/>
    <property type="match status" value="1"/>
</dbReference>
<comment type="similarity">
    <text evidence="3">Belongs to the NSE2 family.</text>
</comment>
<dbReference type="InParanoid" id="F0ZSX2"/>
<dbReference type="InterPro" id="IPR004181">
    <property type="entry name" value="Znf_MIZ"/>
</dbReference>
<feature type="compositionally biased region" description="Low complexity" evidence="10">
    <location>
        <begin position="69"/>
        <end position="78"/>
    </location>
</feature>
<dbReference type="GeneID" id="10507907"/>
<dbReference type="GO" id="GO:0004842">
    <property type="term" value="F:ubiquitin-protein transferase activity"/>
    <property type="evidence" value="ECO:0007669"/>
    <property type="project" value="InterPro"/>
</dbReference>
<comment type="pathway">
    <text evidence="2">Protein modification; protein sumoylation.</text>
</comment>
<dbReference type="SMART" id="SM00504">
    <property type="entry name" value="Ubox"/>
    <property type="match status" value="1"/>
</dbReference>
<protein>
    <recommendedName>
        <fullName evidence="11">U-box domain-containing protein</fullName>
    </recommendedName>
</protein>
<dbReference type="Gene3D" id="3.40.630.30">
    <property type="match status" value="1"/>
</dbReference>
<evidence type="ECO:0000259" key="11">
    <source>
        <dbReference type="PROSITE" id="PS51698"/>
    </source>
</evidence>
<evidence type="ECO:0000256" key="4">
    <source>
        <dbReference type="ARBA" id="ARBA00022679"/>
    </source>
</evidence>
<dbReference type="STRING" id="5786.F0ZSX2"/>
<dbReference type="InterPro" id="IPR003613">
    <property type="entry name" value="Ubox_domain"/>
</dbReference>
<dbReference type="FunCoup" id="F0ZSX2">
    <property type="interactions" value="743"/>
</dbReference>
<dbReference type="CDD" id="cd04301">
    <property type="entry name" value="NAT_SF"/>
    <property type="match status" value="1"/>
</dbReference>
<dbReference type="EMBL" id="GL871165">
    <property type="protein sequence ID" value="EGC32952.1"/>
    <property type="molecule type" value="Genomic_DNA"/>
</dbReference>
<sequence>MENDIFLDPLTLEVMIEPVISKCGHSFSKESITEWLLKKKTCPICNNSLQVDELTPNYTLRDIIKHMESQPQQSQPQQHDQNQKSIHQPQQLQTQEASVILERATRDDIFMKFFFGNVSYKITAGQWFCEKMLAYAVTKARVWGVFEADKTISGVMVVQPPHDVNGISIAQMVKVGMLGAPFHLGFGPLTRILKSSDFAERIHRKEMGEKNHYYLNCIAIDPKLRRAGRGRELIKKLLDIVDSQEDVSVYTECDLEFSEFFKKQGFAMSRYYKQHNKEEAPFFYTMIRSKDKKINNNSSI</sequence>
<dbReference type="VEuPathDB" id="AmoebaDB:DICPUDRAFT_88977"/>
<dbReference type="SUPFAM" id="SSF57850">
    <property type="entry name" value="RING/U-box"/>
    <property type="match status" value="1"/>
</dbReference>
<dbReference type="InterPro" id="IPR000182">
    <property type="entry name" value="GNAT_dom"/>
</dbReference>
<name>F0ZSX2_DICPU</name>
<dbReference type="GO" id="GO:0016567">
    <property type="term" value="P:protein ubiquitination"/>
    <property type="evidence" value="ECO:0007669"/>
    <property type="project" value="InterPro"/>
</dbReference>
<dbReference type="GO" id="GO:0016925">
    <property type="term" value="P:protein sumoylation"/>
    <property type="evidence" value="ECO:0000318"/>
    <property type="project" value="GO_Central"/>
</dbReference>
<dbReference type="KEGG" id="dpp:DICPUDRAFT_88977"/>
<dbReference type="GO" id="GO:0005634">
    <property type="term" value="C:nucleus"/>
    <property type="evidence" value="ECO:0000318"/>
    <property type="project" value="GO_Central"/>
</dbReference>
<proteinExistence type="inferred from homology"/>
<dbReference type="GO" id="GO:0000724">
    <property type="term" value="P:double-strand break repair via homologous recombination"/>
    <property type="evidence" value="ECO:0000318"/>
    <property type="project" value="GO_Central"/>
</dbReference>
<dbReference type="GO" id="GO:0030915">
    <property type="term" value="C:Smc5-Smc6 complex"/>
    <property type="evidence" value="ECO:0000318"/>
    <property type="project" value="GO_Central"/>
</dbReference>
<dbReference type="OMA" id="WYINCIC"/>
<dbReference type="RefSeq" id="XP_003290518.1">
    <property type="nucleotide sequence ID" value="XM_003290470.1"/>
</dbReference>
<evidence type="ECO:0000256" key="5">
    <source>
        <dbReference type="ARBA" id="ARBA00022723"/>
    </source>
</evidence>
<dbReference type="InterPro" id="IPR016181">
    <property type="entry name" value="Acyl_CoA_acyltransferase"/>
</dbReference>
<evidence type="ECO:0000256" key="2">
    <source>
        <dbReference type="ARBA" id="ARBA00004718"/>
    </source>
</evidence>
<evidence type="ECO:0000313" key="13">
    <source>
        <dbReference type="Proteomes" id="UP000001064"/>
    </source>
</evidence>
<evidence type="ECO:0000256" key="3">
    <source>
        <dbReference type="ARBA" id="ARBA00008212"/>
    </source>
</evidence>
<dbReference type="GO" id="GO:0016747">
    <property type="term" value="F:acyltransferase activity, transferring groups other than amino-acyl groups"/>
    <property type="evidence" value="ECO:0007669"/>
    <property type="project" value="InterPro"/>
</dbReference>
<dbReference type="GO" id="GO:0061665">
    <property type="term" value="F:SUMO ligase activity"/>
    <property type="evidence" value="ECO:0000318"/>
    <property type="project" value="GO_Central"/>
</dbReference>
<keyword evidence="5" id="KW-0479">Metal-binding</keyword>
<evidence type="ECO:0000256" key="8">
    <source>
        <dbReference type="ARBA" id="ARBA00022833"/>
    </source>
</evidence>
<evidence type="ECO:0000256" key="6">
    <source>
        <dbReference type="ARBA" id="ARBA00022771"/>
    </source>
</evidence>